<name>A0A4U8W3S3_9NOCA</name>
<evidence type="ECO:0000313" key="1">
    <source>
        <dbReference type="EMBL" id="VFA96627.1"/>
    </source>
</evidence>
<organism evidence="1 2">
    <name type="scientific">Nocardia cyriacigeorgica</name>
    <dbReference type="NCBI Taxonomy" id="135487"/>
    <lineage>
        <taxon>Bacteria</taxon>
        <taxon>Bacillati</taxon>
        <taxon>Actinomycetota</taxon>
        <taxon>Actinomycetes</taxon>
        <taxon>Mycobacteriales</taxon>
        <taxon>Nocardiaceae</taxon>
        <taxon>Nocardia</taxon>
    </lineage>
</organism>
<reference evidence="1 2" key="1">
    <citation type="submission" date="2019-02" db="EMBL/GenBank/DDBJ databases">
        <authorList>
            <consortium name="Pathogen Informatics"/>
        </authorList>
    </citation>
    <scope>NUCLEOTIDE SEQUENCE [LARGE SCALE GENOMIC DNA]</scope>
    <source>
        <strain evidence="1 2">3012STDY6756504</strain>
    </source>
</reference>
<proteinExistence type="predicted"/>
<evidence type="ECO:0000313" key="2">
    <source>
        <dbReference type="Proteomes" id="UP000290439"/>
    </source>
</evidence>
<dbReference type="Proteomes" id="UP000290439">
    <property type="component" value="Chromosome"/>
</dbReference>
<evidence type="ECO:0008006" key="3">
    <source>
        <dbReference type="Google" id="ProtNLM"/>
    </source>
</evidence>
<protein>
    <recommendedName>
        <fullName evidence="3">HicB family toxin-antitoxin system</fullName>
    </recommendedName>
</protein>
<dbReference type="EMBL" id="LR215973">
    <property type="protein sequence ID" value="VFA96627.1"/>
    <property type="molecule type" value="Genomic_DNA"/>
</dbReference>
<dbReference type="AlphaFoldDB" id="A0A4U8W3S3"/>
<accession>A0A4U8W3S3</accession>
<gene>
    <name evidence="1" type="ORF">NCTC10797_00381</name>
</gene>
<sequence>MPRYQAHVTGREGRWWAVWIPALGDAARTQAKRLGDVATEARDYVAVTLDLSPAAIDIDVTFTLDNLAPGRDINARIQRIRDTREQIAALQTMLLTESAELAVEFDRAGIPSRDIATLVGLACHAGSAVGRSERGDSRQDT</sequence>